<dbReference type="GeneID" id="77946203"/>
<proteinExistence type="predicted"/>
<dbReference type="KEGG" id="vg:77946203"/>
<dbReference type="RefSeq" id="YP_010670008.1">
    <property type="nucleotide sequence ID" value="NC_070963.1"/>
</dbReference>
<reference evidence="1" key="1">
    <citation type="submission" date="2020-09" db="EMBL/GenBank/DDBJ databases">
        <authorList>
            <person name="Zhang D."/>
            <person name="Hatherill J.R."/>
            <person name="Ramirez J.F."/>
            <person name="Edinger B."/>
            <person name="Balarin R."/>
            <person name="Sullivan A."/>
            <person name="Humpal K.M."/>
            <person name="Guseva A."/>
            <person name="Butela K.A."/>
            <person name="Garlena R.A."/>
            <person name="Russell D.A."/>
            <person name="Pope W.H."/>
            <person name="Jacobs-Sera D."/>
            <person name="Hatfull G.F."/>
        </authorList>
    </citation>
    <scope>NUCLEOTIDE SEQUENCE</scope>
</reference>
<accession>A0A879R3D1</accession>
<evidence type="ECO:0000313" key="1">
    <source>
        <dbReference type="EMBL" id="QPX47998.1"/>
    </source>
</evidence>
<keyword evidence="2" id="KW-1185">Reference proteome</keyword>
<dbReference type="Proteomes" id="UP000664915">
    <property type="component" value="Segment"/>
</dbReference>
<name>A0A879R3D1_9CAUD</name>
<evidence type="ECO:0000313" key="2">
    <source>
        <dbReference type="Proteomes" id="UP000664915"/>
    </source>
</evidence>
<organism evidence="1 2">
    <name type="scientific">Synechococcus phage S-SRM01</name>
    <dbReference type="NCBI Taxonomy" id="2781608"/>
    <lineage>
        <taxon>Viruses</taxon>
        <taxon>Duplodnaviria</taxon>
        <taxon>Heunggongvirae</taxon>
        <taxon>Uroviricota</taxon>
        <taxon>Caudoviricetes</taxon>
        <taxon>Pantevenvirales</taxon>
        <taxon>Kyanoviridae</taxon>
        <taxon>Serangoonvirus</taxon>
        <taxon>Serangoonvirus essarone</taxon>
    </lineage>
</organism>
<protein>
    <submittedName>
        <fullName evidence="1">Baseplate tail tube cap</fullName>
    </submittedName>
</protein>
<sequence length="299" mass="32358">MAELLRYPRNNIGPQDDYFKIQVLEYKAPGLGLQKQNSFALGTTEEALQESIKTSRTTIILPMPANIQDNNGADWQSGTMNPIVGNLASAGAEAVLSSNLVGSLFKSGSKFFENIGGALSTGEGQSAAAAGAAAAGLQAALGQGNINQIISRATGQVFNENVELLFNGVTIRPAFNFTFDMVPRSTDESEIIKTIIRRFKTNMTPRKGAPDVNGNGLFVKAPNVFKLEYMSGGKQHPFLHRFKPCALTQMSVNYNGSAQYATYPDATPVHMQLTLQFQELSPIYAENYDTEEGRIGVGY</sequence>
<dbReference type="EMBL" id="MW015081">
    <property type="protein sequence ID" value="QPX47998.1"/>
    <property type="molecule type" value="Genomic_DNA"/>
</dbReference>